<evidence type="ECO:0000256" key="8">
    <source>
        <dbReference type="PROSITE-ProRule" id="PRU00076"/>
    </source>
</evidence>
<dbReference type="SUPFAM" id="SSF51445">
    <property type="entry name" value="(Trans)glycosidases"/>
    <property type="match status" value="1"/>
</dbReference>
<evidence type="ECO:0000313" key="12">
    <source>
        <dbReference type="EMBL" id="CAF0900053.1"/>
    </source>
</evidence>
<reference evidence="12" key="1">
    <citation type="submission" date="2021-02" db="EMBL/GenBank/DDBJ databases">
        <authorList>
            <person name="Nowell W R."/>
        </authorList>
    </citation>
    <scope>NUCLEOTIDE SEQUENCE</scope>
    <source>
        <strain evidence="12">Ploen Becks lab</strain>
    </source>
</reference>
<evidence type="ECO:0000256" key="3">
    <source>
        <dbReference type="ARBA" id="ARBA00022692"/>
    </source>
</evidence>
<dbReference type="PROSITE" id="PS00022">
    <property type="entry name" value="EGF_1"/>
    <property type="match status" value="2"/>
</dbReference>
<keyword evidence="6" id="KW-0472">Membrane</keyword>
<dbReference type="InterPro" id="IPR017853">
    <property type="entry name" value="GH"/>
</dbReference>
<comment type="caution">
    <text evidence="12">The sequence shown here is derived from an EMBL/GenBank/DDBJ whole genome shotgun (WGS) entry which is preliminary data.</text>
</comment>
<keyword evidence="8" id="KW-0245">EGF-like domain</keyword>
<dbReference type="EMBL" id="CAJNOC010001912">
    <property type="protein sequence ID" value="CAF0900053.1"/>
    <property type="molecule type" value="Genomic_DNA"/>
</dbReference>
<feature type="disulfide bond" evidence="8">
    <location>
        <begin position="1090"/>
        <end position="1100"/>
    </location>
</feature>
<comment type="caution">
    <text evidence="8">Lacks conserved residue(s) required for the propagation of feature annotation.</text>
</comment>
<dbReference type="Proteomes" id="UP000663879">
    <property type="component" value="Unassembled WGS sequence"/>
</dbReference>
<evidence type="ECO:0000256" key="6">
    <source>
        <dbReference type="ARBA" id="ARBA00023136"/>
    </source>
</evidence>
<evidence type="ECO:0000256" key="1">
    <source>
        <dbReference type="ARBA" id="ARBA00004236"/>
    </source>
</evidence>
<dbReference type="PROSITE" id="PS50221">
    <property type="entry name" value="GAIN_B"/>
    <property type="match status" value="1"/>
</dbReference>
<keyword evidence="7 8" id="KW-1015">Disulfide bond</keyword>
<comment type="subcellular location">
    <subcellularLocation>
        <location evidence="1">Cell membrane</location>
    </subcellularLocation>
</comment>
<dbReference type="PROSITE" id="PS50026">
    <property type="entry name" value="EGF_3"/>
    <property type="match status" value="2"/>
</dbReference>
<evidence type="ECO:0000313" key="13">
    <source>
        <dbReference type="Proteomes" id="UP000663879"/>
    </source>
</evidence>
<evidence type="ECO:0000256" key="4">
    <source>
        <dbReference type="ARBA" id="ARBA00022729"/>
    </source>
</evidence>
<keyword evidence="2" id="KW-1003">Cell membrane</keyword>
<feature type="domain" description="EGF-like" evidence="10">
    <location>
        <begin position="1170"/>
        <end position="1202"/>
    </location>
</feature>
<evidence type="ECO:0000256" key="5">
    <source>
        <dbReference type="ARBA" id="ARBA00022989"/>
    </source>
</evidence>
<keyword evidence="4 9" id="KW-0732">Signal</keyword>
<dbReference type="InterPro" id="IPR057244">
    <property type="entry name" value="GAIN_B"/>
</dbReference>
<evidence type="ECO:0000256" key="9">
    <source>
        <dbReference type="SAM" id="SignalP"/>
    </source>
</evidence>
<feature type="domain" description="GAIN-B" evidence="11">
    <location>
        <begin position="2058"/>
        <end position="2210"/>
    </location>
</feature>
<proteinExistence type="predicted"/>
<feature type="signal peptide" evidence="9">
    <location>
        <begin position="1"/>
        <end position="17"/>
    </location>
</feature>
<dbReference type="SMART" id="SM00181">
    <property type="entry name" value="EGF"/>
    <property type="match status" value="6"/>
</dbReference>
<dbReference type="GO" id="GO:0005886">
    <property type="term" value="C:plasma membrane"/>
    <property type="evidence" value="ECO:0007669"/>
    <property type="project" value="UniProtKB-SubCell"/>
</dbReference>
<feature type="chain" id="PRO_5032878202" description="EGF-like domain-containing protein" evidence="9">
    <location>
        <begin position="18"/>
        <end position="2245"/>
    </location>
</feature>
<keyword evidence="13" id="KW-1185">Reference proteome</keyword>
<dbReference type="PANTHER" id="PTHR14949">
    <property type="entry name" value="EGF-LIKE-DOMAIN, MULTIPLE 7, 8"/>
    <property type="match status" value="1"/>
</dbReference>
<feature type="domain" description="EGF-like" evidence="10">
    <location>
        <begin position="1086"/>
        <end position="1124"/>
    </location>
</feature>
<dbReference type="SMART" id="SM00303">
    <property type="entry name" value="GPS"/>
    <property type="match status" value="1"/>
</dbReference>
<feature type="disulfide bond" evidence="8">
    <location>
        <begin position="1192"/>
        <end position="1201"/>
    </location>
</feature>
<feature type="disulfide bond" evidence="8">
    <location>
        <begin position="1174"/>
        <end position="1184"/>
    </location>
</feature>
<evidence type="ECO:0000259" key="11">
    <source>
        <dbReference type="PROSITE" id="PS50221"/>
    </source>
</evidence>
<dbReference type="InterPro" id="IPR000203">
    <property type="entry name" value="GPS"/>
</dbReference>
<keyword evidence="5" id="KW-1133">Transmembrane helix</keyword>
<dbReference type="PANTHER" id="PTHR14949:SF56">
    <property type="entry name" value="EGF-LIKE-DOMAIN, MULTIPLE 7"/>
    <property type="match status" value="1"/>
</dbReference>
<evidence type="ECO:0008006" key="14">
    <source>
        <dbReference type="Google" id="ProtNLM"/>
    </source>
</evidence>
<evidence type="ECO:0000256" key="7">
    <source>
        <dbReference type="ARBA" id="ARBA00023157"/>
    </source>
</evidence>
<dbReference type="Pfam" id="PF01825">
    <property type="entry name" value="GPS"/>
    <property type="match status" value="1"/>
</dbReference>
<organism evidence="12 13">
    <name type="scientific">Brachionus calyciflorus</name>
    <dbReference type="NCBI Taxonomy" id="104777"/>
    <lineage>
        <taxon>Eukaryota</taxon>
        <taxon>Metazoa</taxon>
        <taxon>Spiralia</taxon>
        <taxon>Gnathifera</taxon>
        <taxon>Rotifera</taxon>
        <taxon>Eurotatoria</taxon>
        <taxon>Monogononta</taxon>
        <taxon>Pseudotrocha</taxon>
        <taxon>Ploima</taxon>
        <taxon>Brachionidae</taxon>
        <taxon>Brachionus</taxon>
    </lineage>
</organism>
<dbReference type="OrthoDB" id="527990at2759"/>
<dbReference type="InterPro" id="IPR000742">
    <property type="entry name" value="EGF"/>
</dbReference>
<accession>A0A813ZMK8</accession>
<gene>
    <name evidence="12" type="ORF">OXX778_LOCUS11352</name>
</gene>
<name>A0A813ZMK8_9BILA</name>
<keyword evidence="3" id="KW-0812">Transmembrane</keyword>
<feature type="disulfide bond" evidence="8">
    <location>
        <begin position="1114"/>
        <end position="1123"/>
    </location>
</feature>
<protein>
    <recommendedName>
        <fullName evidence="14">EGF-like domain-containing protein</fullName>
    </recommendedName>
</protein>
<dbReference type="Gene3D" id="2.10.25.10">
    <property type="entry name" value="Laminin"/>
    <property type="match status" value="1"/>
</dbReference>
<evidence type="ECO:0000259" key="10">
    <source>
        <dbReference type="PROSITE" id="PS50026"/>
    </source>
</evidence>
<sequence length="2245" mass="256945">MLKYFLIIFLTKGLGNCELIFSGDDHPKPGLGINLGPIDNGMSQWVFTNKFKHANEWITVGANSDWKNYRAAGAFQTTWSDDGYPIEFNHNPYGTSYNGYLTSFGNDGNYQTGDYIATFEGTGNITLLGDAINLNFLESNKIEFYVNQTTKNGIILIITKPNVTNIDVRLKEDEFSTQTFDKNYTQVISIFEALRFSEWMIGRQGRSTPNANVEWSTRRPVTYYTQHGRKMVSIEYIVELANLLKKDIWLSIPSEASFNNIVQIAQYIYDNINNETKIIYVEQSTNKGFNNNNRTLQMNLINAWKQVFGVNNTRVKYVLSTWQYYYFDNTLSFYKPEDLKQFDLYSIAGDIAYGVEFNQNGFDIKIAENYTVDTITDIIKQKIYNDEANAIFQAQLSKVKLNVSTVGYNVGFLVHAPGFSLRWRKDNNSYLEQNLEDLIIEALRQPVVEDLMLDFFERWWKSGGGIMFLKSIVRRVDRCLNGGGLCGYQTVLENLNQDPMSVPIYRAAVKWLNGGKSRFPFTSDDIPKEEKLNCTNCVWGICHKGNCVCYDGYSGPSCETLSKKYLDCAPNKTEYAMNLADIPDWSTELTFVDLQRRARKWLAHKLVYPTAWAELDQNDIQLSEDGYPIYIEINKQIGTFLTRDLKAHYPNGKYICLYDGDGFLNFWFEDVQITHRSAGRIEFTVTHKTEMNNGIYYNIIRTNPSNPIRNIRIMEAKFEQTYQDFPFYPAFLEFLRKFKTIRFMPWSRVFEDVDVDWMNRTTDSFYTFTLRTGVSLEKQVLLCNILGINPWFNLPHRASDEYIRNWATYVRDNLRPDVKIYIEVGNECWGTGGSHPCGNYAQKMGFTQNYTIKSQQNYFSPNYQGQICYHAMTGKKFKDLIIEVFNETYQNTDRINLIFGSQAAWSGPTEVFFLCNGDYFKSYDMIAIAPYMSAPLKKDDGSLVTLEEFYETTVYQSIENAVRVTEKIGILIKNKTEGKMKFGLYEAGPDFSSLTDTANTELTELSFKIHRDPRMYEALRLYLTNITRIKDVNLDMFSYFISNGLCSKYGCWGILESTDSDWTTSPKYKAYMEHIDSEATCEWEERENNCHLNCSSNGVCGPNLVTGKKEICSCTFGAQGEFCEQPNYIISTRCTYQCSGHGVCEFNHTEGFYSVHTCHCQTGYFGYGCEIFECKDNCNFNGKCVDNNTCSCFRGYKGINCEIDCGCSTHGNCSKDSNLCICDRGYSFVNNKCELDCTVDPQRSECSSCLDCGFGTCIRGSCQCWAGYTNDIRNSCTIPTRSPNDGSKIGINLNGVVDYSPQWAFVDIAKMGREWIIQHMDKLNDLYIWSLNEKFNLTNDRFPSSVPHERKFVTLLLRDMYGKWPDSDYHVEYEGEGDVEFGFDAQIIEHKDKNKMKIRVKMSSIRDNGVFLKIHKINASNPIRNLRVVMDGFQDIYEKIPFHPLFMERLKKFKTIRFMPWTEEKNITKWSQRITTTSYTLGNGVALEYQILLANLLKVNPWFIVPYAADDNFVTEMAKMVLAQLRKDVTIYLEYTNEAWNDFFDSGKHCIEQGKKLGLSSDPVIARNLYYSKRSKEIIEIWKNVFGLEKERVVLVIGSFTLMPIMSTRILEYQNVYLSHSRIMLAVTGYIDCASPSAALVANSDLSSLFTLCDSDLGRMNETIRKHLVIARNLNVSFGFYESGSGLSELSVILSGSETPGATDKYIAWNRDPRMYQVYKNYYNLFERMNLTENCHYAYVGLASKYGPWYLMEHQNQSLQEAHRYRAILEIIDETRMPVNDYEDITCDGILFNSSEVCKGEGFCVKKNICEPFKKPTKKSDIKISSLSGIALVDNFFLSTDNWNSDLPLKYAYGIEHSEYGQVRLTDYLETTNVVTILPYLESPYRIILFVSDTRGNIYLDYSVNKVNTSRFNGNFADFTQLSKNFTKLQNSIAMYDKSFNTSQLADTILGSLDLNGGDLDETISDFDYYSSKFDKEPTAKEKISDKFTDFFSKMERNIENGTFSSITSNQTSGLLNVLSNIYDPISPLNVEKLMSSFVKILTNMNDLQTPTGISGISASNFNSKNLNLTVISIETATASLVNYLNIKIDASEIFSANKLGKVSLINYPKENSLSMVTKQIDVKFFVNGSVIGVQNLNSPIKLNFEIDESTVNTIQSKYKLVCKFFDENLQQWSDSGCSLSKLDTVNKNVECSCTHATKFSVLLDQIVEIPIISPTPPGIKSKSSNLDSKFSLILFGFIFLKLQF</sequence>
<dbReference type="InterPro" id="IPR050969">
    <property type="entry name" value="Dev_Signal_Modulators"/>
</dbReference>
<evidence type="ECO:0000256" key="2">
    <source>
        <dbReference type="ARBA" id="ARBA00022475"/>
    </source>
</evidence>